<dbReference type="KEGG" id="vg:5659354"/>
<organismHost>
    <name type="scientific">Chlorella</name>
    <dbReference type="NCBI Taxonomy" id="3071"/>
</organismHost>
<keyword evidence="1" id="KW-1133">Transmembrane helix</keyword>
<dbReference type="OrthoDB" id="39320at10239"/>
<organism evidence="2 3">
    <name type="scientific">Paramecium bursaria Chlorella virus NY2A</name>
    <name type="common">PBCV-NY2A</name>
    <dbReference type="NCBI Taxonomy" id="46021"/>
    <lineage>
        <taxon>Viruses</taxon>
        <taxon>Varidnaviria</taxon>
        <taxon>Bamfordvirae</taxon>
        <taxon>Nucleocytoviricota</taxon>
        <taxon>Megaviricetes</taxon>
        <taxon>Algavirales</taxon>
        <taxon>Phycodnaviridae</taxon>
        <taxon>Chlorovirus</taxon>
        <taxon>Chlorovirus americanus</taxon>
    </lineage>
</organism>
<name>A7IWE0_PBCVN</name>
<dbReference type="RefSeq" id="YP_001497461.1">
    <property type="nucleotide sequence ID" value="NC_009898.1"/>
</dbReference>
<keyword evidence="1" id="KW-0472">Membrane</keyword>
<accession>A7IWE0</accession>
<feature type="transmembrane region" description="Helical" evidence="1">
    <location>
        <begin position="12"/>
        <end position="32"/>
    </location>
</feature>
<protein>
    <submittedName>
        <fullName evidence="2">Uncharacterized protein b265R</fullName>
    </submittedName>
</protein>
<sequence length="72" mass="8314">MIEQMFQLSFDGVFAVSFIISSASYIHGILVGTCRNRRIKTSHTTEIGSLVLECRYEYYRGKCNRDYAIDTH</sequence>
<evidence type="ECO:0000313" key="2">
    <source>
        <dbReference type="EMBL" id="ABT14664.1"/>
    </source>
</evidence>
<keyword evidence="3" id="KW-1185">Reference proteome</keyword>
<gene>
    <name evidence="2" type="primary">b265R</name>
    <name evidence="2" type="ORF">NY2A_b265R</name>
</gene>
<evidence type="ECO:0000313" key="3">
    <source>
        <dbReference type="Proteomes" id="UP000202419"/>
    </source>
</evidence>
<evidence type="ECO:0000256" key="1">
    <source>
        <dbReference type="SAM" id="Phobius"/>
    </source>
</evidence>
<reference evidence="2 3" key="1">
    <citation type="journal article" date="2007" name="Virology">
        <title>Sequence and annotation of the 369-kb NY-2A and the 345-kb AR158 viruses that infect Chlorella NC64A.</title>
        <authorList>
            <person name="Fitzgerald L.A."/>
            <person name="Graves M.V."/>
            <person name="Li X."/>
            <person name="Feldblyum T."/>
            <person name="Nierman W.C."/>
            <person name="Van Etten J.L."/>
        </authorList>
    </citation>
    <scope>NUCLEOTIDE SEQUENCE [LARGE SCALE GENOMIC DNA]</scope>
    <source>
        <strain evidence="2 3">NY-2A</strain>
    </source>
</reference>
<dbReference type="EMBL" id="DQ491002">
    <property type="protein sequence ID" value="ABT14664.1"/>
    <property type="molecule type" value="Genomic_DNA"/>
</dbReference>
<proteinExistence type="predicted"/>
<keyword evidence="1" id="KW-0812">Transmembrane</keyword>
<dbReference type="Proteomes" id="UP000202419">
    <property type="component" value="Segment"/>
</dbReference>
<dbReference type="GeneID" id="5659354"/>